<evidence type="ECO:0000256" key="9">
    <source>
        <dbReference type="PIRSR" id="PIRSR601461-2"/>
    </source>
</evidence>
<dbReference type="PANTHER" id="PTHR47966:SF51">
    <property type="entry name" value="BETA-SITE APP-CLEAVING ENZYME, ISOFORM A-RELATED"/>
    <property type="match status" value="1"/>
</dbReference>
<dbReference type="PROSITE" id="PS00141">
    <property type="entry name" value="ASP_PROTEASE"/>
    <property type="match status" value="1"/>
</dbReference>
<reference evidence="14 15" key="1">
    <citation type="journal article" date="2014" name="Nat. Commun.">
        <title>Klebsormidium flaccidum genome reveals primary factors for plant terrestrial adaptation.</title>
        <authorList>
            <person name="Hori K."/>
            <person name="Maruyama F."/>
            <person name="Fujisawa T."/>
            <person name="Togashi T."/>
            <person name="Yamamoto N."/>
            <person name="Seo M."/>
            <person name="Sato S."/>
            <person name="Yamada T."/>
            <person name="Mori H."/>
            <person name="Tajima N."/>
            <person name="Moriyama T."/>
            <person name="Ikeuchi M."/>
            <person name="Watanabe M."/>
            <person name="Wada H."/>
            <person name="Kobayashi K."/>
            <person name="Saito M."/>
            <person name="Masuda T."/>
            <person name="Sasaki-Sekimoto Y."/>
            <person name="Mashiguchi K."/>
            <person name="Awai K."/>
            <person name="Shimojima M."/>
            <person name="Masuda S."/>
            <person name="Iwai M."/>
            <person name="Nobusawa T."/>
            <person name="Narise T."/>
            <person name="Kondo S."/>
            <person name="Saito H."/>
            <person name="Sato R."/>
            <person name="Murakawa M."/>
            <person name="Ihara Y."/>
            <person name="Oshima-Yamada Y."/>
            <person name="Ohtaka K."/>
            <person name="Satoh M."/>
            <person name="Sonobe K."/>
            <person name="Ishii M."/>
            <person name="Ohtani R."/>
            <person name="Kanamori-Sato M."/>
            <person name="Honoki R."/>
            <person name="Miyazaki D."/>
            <person name="Mochizuki H."/>
            <person name="Umetsu J."/>
            <person name="Higashi K."/>
            <person name="Shibata D."/>
            <person name="Kamiya Y."/>
            <person name="Sato N."/>
            <person name="Nakamura Y."/>
            <person name="Tabata S."/>
            <person name="Ida S."/>
            <person name="Kurokawa K."/>
            <person name="Ohta H."/>
        </authorList>
    </citation>
    <scope>NUCLEOTIDE SEQUENCE [LARGE SCALE GENOMIC DNA]</scope>
    <source>
        <strain evidence="14 15">NIES-2285</strain>
    </source>
</reference>
<evidence type="ECO:0000256" key="8">
    <source>
        <dbReference type="PIRSR" id="PIRSR601461-1"/>
    </source>
</evidence>
<dbReference type="InterPro" id="IPR011001">
    <property type="entry name" value="Saposin-like"/>
</dbReference>
<dbReference type="PRINTS" id="PR00792">
    <property type="entry name" value="PEPSIN"/>
</dbReference>
<dbReference type="GO" id="GO:0006508">
    <property type="term" value="P:proteolysis"/>
    <property type="evidence" value="ECO:0000318"/>
    <property type="project" value="GO_Central"/>
</dbReference>
<dbReference type="InterPro" id="IPR021109">
    <property type="entry name" value="Peptidase_aspartic_dom_sf"/>
</dbReference>
<dbReference type="InterPro" id="IPR008138">
    <property type="entry name" value="SapB_2"/>
</dbReference>
<feature type="chain" id="PRO_5012530643" description="Aspartic proteinase" evidence="11">
    <location>
        <begin position="30"/>
        <end position="526"/>
    </location>
</feature>
<evidence type="ECO:0000256" key="4">
    <source>
        <dbReference type="ARBA" id="ARBA00022801"/>
    </source>
</evidence>
<dbReference type="Gene3D" id="1.10.225.10">
    <property type="entry name" value="Saposin-like"/>
    <property type="match status" value="1"/>
</dbReference>
<dbReference type="OrthoDB" id="771136at2759"/>
<evidence type="ECO:0000259" key="13">
    <source>
        <dbReference type="PROSITE" id="PS51767"/>
    </source>
</evidence>
<evidence type="ECO:0000256" key="3">
    <source>
        <dbReference type="ARBA" id="ARBA00022750"/>
    </source>
</evidence>
<dbReference type="Pfam" id="PF03489">
    <property type="entry name" value="SapB_2"/>
    <property type="match status" value="1"/>
</dbReference>
<evidence type="ECO:0000259" key="12">
    <source>
        <dbReference type="PROSITE" id="PS50015"/>
    </source>
</evidence>
<dbReference type="InterPro" id="IPR001461">
    <property type="entry name" value="Aspartic_peptidase_A1"/>
</dbReference>
<dbReference type="SUPFAM" id="SSF50630">
    <property type="entry name" value="Acid proteases"/>
    <property type="match status" value="1"/>
</dbReference>
<accession>A0A1Y1IUI6</accession>
<evidence type="ECO:0000256" key="6">
    <source>
        <dbReference type="ARBA" id="ARBA00023157"/>
    </source>
</evidence>
<dbReference type="InterPro" id="IPR008139">
    <property type="entry name" value="SaposinB_dom"/>
</dbReference>
<keyword evidence="4 10" id="KW-0378">Hydrolase</keyword>
<dbReference type="InterPro" id="IPR001969">
    <property type="entry name" value="Aspartic_peptidase_AS"/>
</dbReference>
<name>A0A1Y1IUI6_KLENI</name>
<feature type="disulfide bond" evidence="9">
    <location>
        <begin position="123"/>
        <end position="129"/>
    </location>
</feature>
<dbReference type="FunFam" id="2.40.70.10:FF:000115">
    <property type="entry name" value="Lysosomal aspartic protease"/>
    <property type="match status" value="1"/>
</dbReference>
<dbReference type="STRING" id="105231.A0A1Y1IUI6"/>
<protein>
    <recommendedName>
        <fullName evidence="16">Aspartic proteinase</fullName>
    </recommendedName>
</protein>
<dbReference type="Proteomes" id="UP000054558">
    <property type="component" value="Unassembled WGS sequence"/>
</dbReference>
<evidence type="ECO:0000313" key="14">
    <source>
        <dbReference type="EMBL" id="GAQ92506.1"/>
    </source>
</evidence>
<proteinExistence type="inferred from homology"/>
<evidence type="ECO:0000256" key="7">
    <source>
        <dbReference type="ARBA" id="ARBA00023180"/>
    </source>
</evidence>
<feature type="active site" evidence="8">
    <location>
        <position position="110"/>
    </location>
</feature>
<dbReference type="FunFam" id="2.40.70.10:FF:000044">
    <property type="entry name" value="Lysosomal aspartic protease"/>
    <property type="match status" value="1"/>
</dbReference>
<dbReference type="PROSITE" id="PS50015">
    <property type="entry name" value="SAP_B"/>
    <property type="match status" value="2"/>
</dbReference>
<dbReference type="AlphaFoldDB" id="A0A1Y1IUI6"/>
<feature type="domain" description="Saposin B-type" evidence="12">
    <location>
        <begin position="396"/>
        <end position="437"/>
    </location>
</feature>
<dbReference type="InterPro" id="IPR007856">
    <property type="entry name" value="SapB_1"/>
</dbReference>
<evidence type="ECO:0000256" key="10">
    <source>
        <dbReference type="RuleBase" id="RU000454"/>
    </source>
</evidence>
<dbReference type="Pfam" id="PF05184">
    <property type="entry name" value="SapB_1"/>
    <property type="match status" value="1"/>
</dbReference>
<evidence type="ECO:0008006" key="16">
    <source>
        <dbReference type="Google" id="ProtNLM"/>
    </source>
</evidence>
<dbReference type="GO" id="GO:0006629">
    <property type="term" value="P:lipid metabolic process"/>
    <property type="evidence" value="ECO:0007669"/>
    <property type="project" value="InterPro"/>
</dbReference>
<keyword evidence="2 10" id="KW-0645">Protease</keyword>
<evidence type="ECO:0000256" key="5">
    <source>
        <dbReference type="ARBA" id="ARBA00023145"/>
    </source>
</evidence>
<keyword evidence="7" id="KW-0325">Glycoprotein</keyword>
<keyword evidence="5" id="KW-0865">Zymogen</keyword>
<keyword evidence="6 9" id="KW-1015">Disulfide bond</keyword>
<keyword evidence="3 10" id="KW-0064">Aspartyl protease</keyword>
<organism evidence="14 15">
    <name type="scientific">Klebsormidium nitens</name>
    <name type="common">Green alga</name>
    <name type="synonym">Ulothrix nitens</name>
    <dbReference type="NCBI Taxonomy" id="105231"/>
    <lineage>
        <taxon>Eukaryota</taxon>
        <taxon>Viridiplantae</taxon>
        <taxon>Streptophyta</taxon>
        <taxon>Klebsormidiophyceae</taxon>
        <taxon>Klebsormidiales</taxon>
        <taxon>Klebsormidiaceae</taxon>
        <taxon>Klebsormidium</taxon>
    </lineage>
</organism>
<dbReference type="PANTHER" id="PTHR47966">
    <property type="entry name" value="BETA-SITE APP-CLEAVING ENZYME, ISOFORM A-RELATED"/>
    <property type="match status" value="1"/>
</dbReference>
<dbReference type="Pfam" id="PF00026">
    <property type="entry name" value="Asp"/>
    <property type="match status" value="1"/>
</dbReference>
<evidence type="ECO:0000256" key="1">
    <source>
        <dbReference type="ARBA" id="ARBA00007447"/>
    </source>
</evidence>
<feature type="active site" evidence="8">
    <location>
        <position position="299"/>
    </location>
</feature>
<evidence type="ECO:0000256" key="2">
    <source>
        <dbReference type="ARBA" id="ARBA00022670"/>
    </source>
</evidence>
<gene>
    <name evidence="14" type="ORF">KFL_010330030</name>
</gene>
<dbReference type="GO" id="GO:0004190">
    <property type="term" value="F:aspartic-type endopeptidase activity"/>
    <property type="evidence" value="ECO:0000318"/>
    <property type="project" value="GO_Central"/>
</dbReference>
<keyword evidence="11" id="KW-0732">Signal</keyword>
<dbReference type="Gene3D" id="2.40.70.10">
    <property type="entry name" value="Acid Proteases"/>
    <property type="match status" value="2"/>
</dbReference>
<dbReference type="SMART" id="SM00741">
    <property type="entry name" value="SapB"/>
    <property type="match status" value="2"/>
</dbReference>
<feature type="disulfide bond" evidence="9">
    <location>
        <begin position="288"/>
        <end position="294"/>
    </location>
</feature>
<dbReference type="InterPro" id="IPR033121">
    <property type="entry name" value="PEPTIDASE_A1"/>
</dbReference>
<feature type="domain" description="Saposin B-type" evidence="12">
    <location>
        <begin position="324"/>
        <end position="364"/>
    </location>
</feature>
<dbReference type="SUPFAM" id="SSF47862">
    <property type="entry name" value="Saposin"/>
    <property type="match status" value="1"/>
</dbReference>
<dbReference type="OMA" id="KGEYMIS"/>
<dbReference type="PROSITE" id="PS51767">
    <property type="entry name" value="PEPTIDASE_A1"/>
    <property type="match status" value="1"/>
</dbReference>
<feature type="signal peptide" evidence="11">
    <location>
        <begin position="1"/>
        <end position="29"/>
    </location>
</feature>
<keyword evidence="15" id="KW-1185">Reference proteome</keyword>
<sequence>MAAAFVNMKSRLAGVLALFMLSFSFQVHAALLRTGGQTDLPRIQLNKSAPGSRAASWLGQPYLGGVKEAINELALGSHPDYVALNNYLDAQYYGTIGLGTPPQDFRVVMDTGSANLWVPSTKCRFSIPCWLHHRYDASKSSTYKPDGRPFAIHYGTGSLEGFLSTDVATIGDVKVQGQTFAEATKEPGLAFLAAKFDGILGLGFLEISVDKVQPLWYNMLEQKLVPEAIFSFWFNRDAAGAVGGEMVLGGVDPKHFKGNHTWAPLTRRGYWQFRLDDVLLDGNSTGFCKIGVGCQAIADTGTSLLAGPSAVVAEINQAIGAKGVVSEECRTLVEEYGSAIIDLLEQQVDPAKICALLGVCDLFTKMDRGDESHHRKLLEVLRLPSESAQAGPHVQGDVPCAMCETFVVWVEHQVMQNKTKQQILYELNRLCDHLPSPKGESVIDCAKLPDMPDIAFTIAGEPLVLTPEQYILKIGAGGQSQCISGFMAFDIPPPMGPLWILGDIFLGAYHSVYDFGNERVGFAPAV</sequence>
<comment type="similarity">
    <text evidence="1 10">Belongs to the peptidase A1 family.</text>
</comment>
<feature type="domain" description="Peptidase A1" evidence="13">
    <location>
        <begin position="92"/>
        <end position="523"/>
    </location>
</feature>
<evidence type="ECO:0000256" key="11">
    <source>
        <dbReference type="SAM" id="SignalP"/>
    </source>
</evidence>
<dbReference type="EMBL" id="DF237982">
    <property type="protein sequence ID" value="GAQ92506.1"/>
    <property type="molecule type" value="Genomic_DNA"/>
</dbReference>
<evidence type="ECO:0000313" key="15">
    <source>
        <dbReference type="Proteomes" id="UP000054558"/>
    </source>
</evidence>